<name>A0A8C7A295_NEOVI</name>
<dbReference type="GO" id="GO:0005634">
    <property type="term" value="C:nucleus"/>
    <property type="evidence" value="ECO:0007669"/>
    <property type="project" value="UniProtKB-SubCell"/>
</dbReference>
<comment type="similarity">
    <text evidence="4">Belongs to the cytidine and deoxycytidylate deaminase family.</text>
</comment>
<keyword evidence="6" id="KW-0963">Cytoplasm</keyword>
<comment type="cofactor">
    <cofactor evidence="1">
        <name>Zn(2+)</name>
        <dbReference type="ChEBI" id="CHEBI:29105"/>
    </cofactor>
</comment>
<keyword evidence="11" id="KW-0378">Hydrolase</keyword>
<keyword evidence="13" id="KW-0391">Immunity</keyword>
<proteinExistence type="inferred from homology"/>
<dbReference type="AlphaFoldDB" id="A0A8C7A295"/>
<dbReference type="GO" id="GO:0008270">
    <property type="term" value="F:zinc ion binding"/>
    <property type="evidence" value="ECO:0007669"/>
    <property type="project" value="InterPro"/>
</dbReference>
<dbReference type="InterPro" id="IPR016193">
    <property type="entry name" value="Cytidine_deaminase-like"/>
</dbReference>
<dbReference type="InterPro" id="IPR002125">
    <property type="entry name" value="CMP_dCMP_dom"/>
</dbReference>
<dbReference type="EC" id="3.5.4.38" evidence="16"/>
<dbReference type="GeneTree" id="ENSGT00940000161999"/>
<dbReference type="Gene3D" id="3.40.140.10">
    <property type="entry name" value="Cytidine Deaminase, domain 2"/>
    <property type="match status" value="1"/>
</dbReference>
<comment type="catalytic activity">
    <reaction evidence="18">
        <text>a 2'-deoxycytidine in single-stranded DNA + H2O + H(+) = a 2'-deoxyuridine in single-stranded DNA + NH4(+)</text>
        <dbReference type="Rhea" id="RHEA:50948"/>
        <dbReference type="Rhea" id="RHEA-COMP:12846"/>
        <dbReference type="Rhea" id="RHEA-COMP:12847"/>
        <dbReference type="ChEBI" id="CHEBI:15377"/>
        <dbReference type="ChEBI" id="CHEBI:15378"/>
        <dbReference type="ChEBI" id="CHEBI:28938"/>
        <dbReference type="ChEBI" id="CHEBI:85452"/>
        <dbReference type="ChEBI" id="CHEBI:133902"/>
        <dbReference type="EC" id="3.5.4.38"/>
    </reaction>
</comment>
<evidence type="ECO:0000256" key="10">
    <source>
        <dbReference type="ARBA" id="ARBA00022737"/>
    </source>
</evidence>
<dbReference type="CDD" id="cd01283">
    <property type="entry name" value="cytidine_deaminase"/>
    <property type="match status" value="1"/>
</dbReference>
<keyword evidence="15" id="KW-0539">Nucleus</keyword>
<dbReference type="PROSITE" id="PS00903">
    <property type="entry name" value="CYT_DCMP_DEAMINASES_1"/>
    <property type="match status" value="1"/>
</dbReference>
<dbReference type="Ensembl" id="ENSNVIT00000002150.1">
    <property type="protein sequence ID" value="ENSNVIP00000001859.1"/>
    <property type="gene ID" value="ENSNVIG00000001497.1"/>
</dbReference>
<evidence type="ECO:0000256" key="9">
    <source>
        <dbReference type="ARBA" id="ARBA00022723"/>
    </source>
</evidence>
<evidence type="ECO:0000256" key="15">
    <source>
        <dbReference type="ARBA" id="ARBA00023242"/>
    </source>
</evidence>
<keyword evidence="8" id="KW-0399">Innate immunity</keyword>
<dbReference type="GO" id="GO:0045869">
    <property type="term" value="P:negative regulation of single stranded viral RNA replication via double stranded DNA intermediate"/>
    <property type="evidence" value="ECO:0007669"/>
    <property type="project" value="TreeGrafter"/>
</dbReference>
<dbReference type="Proteomes" id="UP000694425">
    <property type="component" value="Unplaced"/>
</dbReference>
<sequence>APRSPASGSHHGRTQGCKAGPGRLPLHLVPEARTSLPLPGAPIHMFTTNDRSLSCLLCAQSDPDPMLSRHAESFLLERIQSWKLNPEHQYRVTCFLSWSPCANCAQRMAEFLGDNRHVSLNLYASRIYSLGQYEQGLRTLKRAGASIAIMTARFEHCWDTFVLHEGRSFQPWEGLDKEKGRASPTPWRLLGNRGSLM</sequence>
<keyword evidence="7" id="KW-0597">Phosphoprotein</keyword>
<keyword evidence="12" id="KW-0862">Zinc</keyword>
<evidence type="ECO:0000256" key="5">
    <source>
        <dbReference type="ARBA" id="ARBA00020239"/>
    </source>
</evidence>
<dbReference type="GO" id="GO:0003723">
    <property type="term" value="F:RNA binding"/>
    <property type="evidence" value="ECO:0007669"/>
    <property type="project" value="TreeGrafter"/>
</dbReference>
<organism evidence="21 22">
    <name type="scientific">Neovison vison</name>
    <name type="common">American mink</name>
    <name type="synonym">Mustela vison</name>
    <dbReference type="NCBI Taxonomy" id="452646"/>
    <lineage>
        <taxon>Eukaryota</taxon>
        <taxon>Metazoa</taxon>
        <taxon>Chordata</taxon>
        <taxon>Craniata</taxon>
        <taxon>Vertebrata</taxon>
        <taxon>Euteleostomi</taxon>
        <taxon>Mammalia</taxon>
        <taxon>Eutheria</taxon>
        <taxon>Laurasiatheria</taxon>
        <taxon>Carnivora</taxon>
        <taxon>Caniformia</taxon>
        <taxon>Musteloidea</taxon>
        <taxon>Mustelidae</taxon>
        <taxon>Mustelinae</taxon>
        <taxon>Neogale</taxon>
    </lineage>
</organism>
<evidence type="ECO:0000256" key="16">
    <source>
        <dbReference type="ARBA" id="ARBA00029489"/>
    </source>
</evidence>
<dbReference type="GO" id="GO:0016554">
    <property type="term" value="P:cytidine to uridine editing"/>
    <property type="evidence" value="ECO:0007669"/>
    <property type="project" value="TreeGrafter"/>
</dbReference>
<evidence type="ECO:0000256" key="6">
    <source>
        <dbReference type="ARBA" id="ARBA00022490"/>
    </source>
</evidence>
<dbReference type="InterPro" id="IPR050610">
    <property type="entry name" value="APOBEC_Cyt_Deaminase"/>
</dbReference>
<evidence type="ECO:0000256" key="11">
    <source>
        <dbReference type="ARBA" id="ARBA00022801"/>
    </source>
</evidence>
<feature type="domain" description="CMP/dCMP-type deaminase" evidence="20">
    <location>
        <begin position="1"/>
        <end position="148"/>
    </location>
</feature>
<dbReference type="SUPFAM" id="SSF53927">
    <property type="entry name" value="Cytidine deaminase-like"/>
    <property type="match status" value="1"/>
</dbReference>
<evidence type="ECO:0000256" key="17">
    <source>
        <dbReference type="ARBA" id="ARBA00032972"/>
    </source>
</evidence>
<dbReference type="GO" id="GO:0051607">
    <property type="term" value="P:defense response to virus"/>
    <property type="evidence" value="ECO:0007669"/>
    <property type="project" value="UniProtKB-KW"/>
</dbReference>
<evidence type="ECO:0000256" key="3">
    <source>
        <dbReference type="ARBA" id="ARBA00004201"/>
    </source>
</evidence>
<dbReference type="InterPro" id="IPR016192">
    <property type="entry name" value="APOBEC/CMP_deaminase_Zn-bd"/>
</dbReference>
<evidence type="ECO:0000256" key="14">
    <source>
        <dbReference type="ARBA" id="ARBA00023118"/>
    </source>
</evidence>
<dbReference type="GO" id="GO:0000932">
    <property type="term" value="C:P-body"/>
    <property type="evidence" value="ECO:0007669"/>
    <property type="project" value="UniProtKB-SubCell"/>
</dbReference>
<dbReference type="Pfam" id="PF18782">
    <property type="entry name" value="NAD2"/>
    <property type="match status" value="1"/>
</dbReference>
<evidence type="ECO:0000256" key="1">
    <source>
        <dbReference type="ARBA" id="ARBA00001947"/>
    </source>
</evidence>
<evidence type="ECO:0000256" key="2">
    <source>
        <dbReference type="ARBA" id="ARBA00004123"/>
    </source>
</evidence>
<keyword evidence="9" id="KW-0479">Metal-binding</keyword>
<evidence type="ECO:0000256" key="19">
    <source>
        <dbReference type="SAM" id="MobiDB-lite"/>
    </source>
</evidence>
<feature type="region of interest" description="Disordered" evidence="19">
    <location>
        <begin position="1"/>
        <end position="22"/>
    </location>
</feature>
<accession>A0A8C7A295</accession>
<keyword evidence="22" id="KW-1185">Reference proteome</keyword>
<comment type="subcellular location">
    <subcellularLocation>
        <location evidence="3">Cytoplasm</location>
        <location evidence="3">P-body</location>
    </subcellularLocation>
    <subcellularLocation>
        <location evidence="2">Nucleus</location>
    </subcellularLocation>
</comment>
<evidence type="ECO:0000256" key="12">
    <source>
        <dbReference type="ARBA" id="ARBA00022833"/>
    </source>
</evidence>
<keyword evidence="10" id="KW-0677">Repeat</keyword>
<reference evidence="21" key="1">
    <citation type="submission" date="2025-08" db="UniProtKB">
        <authorList>
            <consortium name="Ensembl"/>
        </authorList>
    </citation>
    <scope>IDENTIFICATION</scope>
</reference>
<evidence type="ECO:0000256" key="8">
    <source>
        <dbReference type="ARBA" id="ARBA00022588"/>
    </source>
</evidence>
<evidence type="ECO:0000256" key="18">
    <source>
        <dbReference type="ARBA" id="ARBA00049114"/>
    </source>
</evidence>
<evidence type="ECO:0000256" key="13">
    <source>
        <dbReference type="ARBA" id="ARBA00022859"/>
    </source>
</evidence>
<protein>
    <recommendedName>
        <fullName evidence="5">DNA dC-&gt;dU-editing enzyme APOBEC-3G</fullName>
        <ecNumber evidence="16">3.5.4.38</ecNumber>
    </recommendedName>
    <alternativeName>
        <fullName evidence="17">Deoxycytidine deaminase</fullName>
    </alternativeName>
</protein>
<dbReference type="PANTHER" id="PTHR13857:SF20">
    <property type="entry name" value="DNA DC-DU-EDITING ENZYME APOBEC-3G"/>
    <property type="match status" value="1"/>
</dbReference>
<reference evidence="21" key="2">
    <citation type="submission" date="2025-09" db="UniProtKB">
        <authorList>
            <consortium name="Ensembl"/>
        </authorList>
    </citation>
    <scope>IDENTIFICATION</scope>
</reference>
<evidence type="ECO:0000259" key="20">
    <source>
        <dbReference type="PROSITE" id="PS51747"/>
    </source>
</evidence>
<evidence type="ECO:0000313" key="21">
    <source>
        <dbReference type="Ensembl" id="ENSNVIP00000001859.1"/>
    </source>
</evidence>
<evidence type="ECO:0000256" key="7">
    <source>
        <dbReference type="ARBA" id="ARBA00022553"/>
    </source>
</evidence>
<dbReference type="GO" id="GO:0004126">
    <property type="term" value="F:cytidine deaminase activity"/>
    <property type="evidence" value="ECO:0007669"/>
    <property type="project" value="TreeGrafter"/>
</dbReference>
<evidence type="ECO:0000256" key="4">
    <source>
        <dbReference type="ARBA" id="ARBA00006576"/>
    </source>
</evidence>
<dbReference type="GO" id="GO:0045087">
    <property type="term" value="P:innate immune response"/>
    <property type="evidence" value="ECO:0007669"/>
    <property type="project" value="UniProtKB-KW"/>
</dbReference>
<dbReference type="GO" id="GO:0070383">
    <property type="term" value="P:DNA cytosine deamination"/>
    <property type="evidence" value="ECO:0007669"/>
    <property type="project" value="TreeGrafter"/>
</dbReference>
<keyword evidence="14" id="KW-0051">Antiviral defense</keyword>
<evidence type="ECO:0000313" key="22">
    <source>
        <dbReference type="Proteomes" id="UP000694425"/>
    </source>
</evidence>
<dbReference type="PANTHER" id="PTHR13857">
    <property type="entry name" value="MRNA EDITING ENZYME"/>
    <property type="match status" value="1"/>
</dbReference>
<dbReference type="PROSITE" id="PS51747">
    <property type="entry name" value="CYT_DCMP_DEAMINASES_2"/>
    <property type="match status" value="1"/>
</dbReference>